<feature type="transmembrane region" description="Helical" evidence="1">
    <location>
        <begin position="36"/>
        <end position="55"/>
    </location>
</feature>
<keyword evidence="1" id="KW-0812">Transmembrane</keyword>
<dbReference type="AlphaFoldDB" id="A0A397VS77"/>
<evidence type="ECO:0000313" key="2">
    <source>
        <dbReference type="EMBL" id="RIB23869.1"/>
    </source>
</evidence>
<gene>
    <name evidence="2" type="ORF">C2G38_2071450</name>
</gene>
<proteinExistence type="predicted"/>
<keyword evidence="1" id="KW-0472">Membrane</keyword>
<dbReference type="EMBL" id="QKWP01000240">
    <property type="protein sequence ID" value="RIB23869.1"/>
    <property type="molecule type" value="Genomic_DNA"/>
</dbReference>
<dbReference type="Proteomes" id="UP000266673">
    <property type="component" value="Unassembled WGS sequence"/>
</dbReference>
<sequence length="87" mass="10306">MTFVSKLQILLLVLGIRKENFGICFAICNVKKMKCFFVQIIIIIIIMPAEFFSLIKSKKEKFFYIFPCNLFGHLIQYTSFEVSEYLY</sequence>
<keyword evidence="1" id="KW-1133">Transmembrane helix</keyword>
<reference evidence="2 3" key="1">
    <citation type="submission" date="2018-06" db="EMBL/GenBank/DDBJ databases">
        <title>Comparative genomics reveals the genomic features of Rhizophagus irregularis, R. cerebriforme, R. diaphanum and Gigaspora rosea, and their symbiotic lifestyle signature.</title>
        <authorList>
            <person name="Morin E."/>
            <person name="San Clemente H."/>
            <person name="Chen E.C.H."/>
            <person name="De La Providencia I."/>
            <person name="Hainaut M."/>
            <person name="Kuo A."/>
            <person name="Kohler A."/>
            <person name="Murat C."/>
            <person name="Tang N."/>
            <person name="Roy S."/>
            <person name="Loubradou J."/>
            <person name="Henrissat B."/>
            <person name="Grigoriev I.V."/>
            <person name="Corradi N."/>
            <person name="Roux C."/>
            <person name="Martin F.M."/>
        </authorList>
    </citation>
    <scope>NUCLEOTIDE SEQUENCE [LARGE SCALE GENOMIC DNA]</scope>
    <source>
        <strain evidence="2 3">DAOM 194757</strain>
    </source>
</reference>
<protein>
    <submittedName>
        <fullName evidence="2">Uncharacterized protein</fullName>
    </submittedName>
</protein>
<keyword evidence="3" id="KW-1185">Reference proteome</keyword>
<evidence type="ECO:0000256" key="1">
    <source>
        <dbReference type="SAM" id="Phobius"/>
    </source>
</evidence>
<evidence type="ECO:0000313" key="3">
    <source>
        <dbReference type="Proteomes" id="UP000266673"/>
    </source>
</evidence>
<name>A0A397VS77_9GLOM</name>
<feature type="transmembrane region" description="Helical" evidence="1">
    <location>
        <begin position="62"/>
        <end position="80"/>
    </location>
</feature>
<accession>A0A397VS77</accession>
<comment type="caution">
    <text evidence="2">The sequence shown here is derived from an EMBL/GenBank/DDBJ whole genome shotgun (WGS) entry which is preliminary data.</text>
</comment>
<organism evidence="2 3">
    <name type="scientific">Gigaspora rosea</name>
    <dbReference type="NCBI Taxonomy" id="44941"/>
    <lineage>
        <taxon>Eukaryota</taxon>
        <taxon>Fungi</taxon>
        <taxon>Fungi incertae sedis</taxon>
        <taxon>Mucoromycota</taxon>
        <taxon>Glomeromycotina</taxon>
        <taxon>Glomeromycetes</taxon>
        <taxon>Diversisporales</taxon>
        <taxon>Gigasporaceae</taxon>
        <taxon>Gigaspora</taxon>
    </lineage>
</organism>